<dbReference type="PANTHER" id="PTHR43539:SF68">
    <property type="entry name" value="FLAVIN-BINDING MONOOXYGENASE-LIKE PROTEIN (AFU_ORTHOLOGUE AFUA_4G09220)"/>
    <property type="match status" value="1"/>
</dbReference>
<dbReference type="GO" id="GO:0050660">
    <property type="term" value="F:flavin adenine dinucleotide binding"/>
    <property type="evidence" value="ECO:0007669"/>
    <property type="project" value="TreeGrafter"/>
</dbReference>
<dbReference type="Gene3D" id="3.50.50.60">
    <property type="entry name" value="FAD/NAD(P)-binding domain"/>
    <property type="match status" value="2"/>
</dbReference>
<dbReference type="InterPro" id="IPR023753">
    <property type="entry name" value="FAD/NAD-binding_dom"/>
</dbReference>
<dbReference type="HOGENOM" id="CLU_015676_1_0_1"/>
<evidence type="ECO:0000313" key="3">
    <source>
        <dbReference type="EMBL" id="EXJ95567.1"/>
    </source>
</evidence>
<dbReference type="Proteomes" id="UP000019484">
    <property type="component" value="Unassembled WGS sequence"/>
</dbReference>
<dbReference type="InterPro" id="IPR032710">
    <property type="entry name" value="NTF2-like_dom_sf"/>
</dbReference>
<organism evidence="3 4">
    <name type="scientific">Capronia coronata CBS 617.96</name>
    <dbReference type="NCBI Taxonomy" id="1182541"/>
    <lineage>
        <taxon>Eukaryota</taxon>
        <taxon>Fungi</taxon>
        <taxon>Dikarya</taxon>
        <taxon>Ascomycota</taxon>
        <taxon>Pezizomycotina</taxon>
        <taxon>Eurotiomycetes</taxon>
        <taxon>Chaetothyriomycetidae</taxon>
        <taxon>Chaetothyriales</taxon>
        <taxon>Herpotrichiellaceae</taxon>
        <taxon>Capronia</taxon>
    </lineage>
</organism>
<dbReference type="Gene3D" id="3.10.450.50">
    <property type="match status" value="1"/>
</dbReference>
<dbReference type="PRINTS" id="PR00411">
    <property type="entry name" value="PNDRDTASEI"/>
</dbReference>
<dbReference type="EMBL" id="AMWN01000001">
    <property type="protein sequence ID" value="EXJ95567.1"/>
    <property type="molecule type" value="Genomic_DNA"/>
</dbReference>
<evidence type="ECO:0000256" key="1">
    <source>
        <dbReference type="ARBA" id="ARBA00023002"/>
    </source>
</evidence>
<dbReference type="PANTHER" id="PTHR43539">
    <property type="entry name" value="FLAVIN-BINDING MONOOXYGENASE-LIKE PROTEIN (AFU_ORTHOLOGUE AFUA_4G09220)"/>
    <property type="match status" value="1"/>
</dbReference>
<dbReference type="eggNOG" id="KOG1399">
    <property type="taxonomic scope" value="Eukaryota"/>
</dbReference>
<dbReference type="InterPro" id="IPR036188">
    <property type="entry name" value="FAD/NAD-bd_sf"/>
</dbReference>
<sequence length="630" mass="70286">MSVTVQSATDPGLTLSKDRCEPGSVNIPVATWPKTAETTSVDSDAVATKIVDSFNQALTNGDTKAIADLFLEGGYWRDHLGVTWDLRTLKGPNKIAEFLADGCTLSKIEIDRSSSYRAPQLGAFDGTGDVKGIQFFFNFTSKDGAGQGVARLAERDGQWKIFTFFTVLQDLKGHEEAVGPRRSKGVEHGGKPDRKNWLERRKAEIDFEGKEPVVLILGAGQGGLTAAARLKMLGVETLIIDREDQIGDNWRRRYHQLVLHDPVWYDHMPYLHFPEFWPVFTPKDKLADFFDSYARLLELNVWVKTTLESTSWDENKKQWTITVQRTKPDGSTESRTLHPKHVIQATGHSGKKNFPAHMKGLGNFKGDRLCHSSEFTGAKLDGKGKKAIVVGSCNSGHDIAQDFYEKGYDVTIVQRSTTCVISSEAITEIGLKGLYSEDGPPVNDADLWLHSLPSEVLKALQVKITELQEKFDKKTLDGLAKAGFGLDRGPENAGLFMKYFQRGGGYYIDVGCSQLIIDSKIKVKQGQEIDEVVPHGLRFADGSELEADEIIFATGYQNMRTQAREIFGDELADRVGDIWGYDAEGEMRTIWRKTGHPGFWFMGGNLALCRYYSKRLALQIKALEEGFCQY</sequence>
<keyword evidence="4" id="KW-1185">Reference proteome</keyword>
<dbReference type="Pfam" id="PF07992">
    <property type="entry name" value="Pyr_redox_2"/>
    <property type="match status" value="1"/>
</dbReference>
<dbReference type="STRING" id="1182541.W9YRP3"/>
<dbReference type="OrthoDB" id="74360at2759"/>
<comment type="caution">
    <text evidence="3">The sequence shown here is derived from an EMBL/GenBank/DDBJ whole genome shotgun (WGS) entry which is preliminary data.</text>
</comment>
<name>W9YRP3_9EURO</name>
<gene>
    <name evidence="3" type="ORF">A1O1_00689</name>
</gene>
<dbReference type="RefSeq" id="XP_007719796.1">
    <property type="nucleotide sequence ID" value="XM_007721606.1"/>
</dbReference>
<reference evidence="3 4" key="1">
    <citation type="submission" date="2013-03" db="EMBL/GenBank/DDBJ databases">
        <title>The Genome Sequence of Capronia coronata CBS 617.96.</title>
        <authorList>
            <consortium name="The Broad Institute Genomics Platform"/>
            <person name="Cuomo C."/>
            <person name="de Hoog S."/>
            <person name="Gorbushina A."/>
            <person name="Walker B."/>
            <person name="Young S.K."/>
            <person name="Zeng Q."/>
            <person name="Gargeya S."/>
            <person name="Fitzgerald M."/>
            <person name="Haas B."/>
            <person name="Abouelleil A."/>
            <person name="Allen A.W."/>
            <person name="Alvarado L."/>
            <person name="Arachchi H.M."/>
            <person name="Berlin A.M."/>
            <person name="Chapman S.B."/>
            <person name="Gainer-Dewar J."/>
            <person name="Goldberg J."/>
            <person name="Griggs A."/>
            <person name="Gujja S."/>
            <person name="Hansen M."/>
            <person name="Howarth C."/>
            <person name="Imamovic A."/>
            <person name="Ireland A."/>
            <person name="Larimer J."/>
            <person name="McCowan C."/>
            <person name="Murphy C."/>
            <person name="Pearson M."/>
            <person name="Poon T.W."/>
            <person name="Priest M."/>
            <person name="Roberts A."/>
            <person name="Saif S."/>
            <person name="Shea T."/>
            <person name="Sisk P."/>
            <person name="Sykes S."/>
            <person name="Wortman J."/>
            <person name="Nusbaum C."/>
            <person name="Birren B."/>
        </authorList>
    </citation>
    <scope>NUCLEOTIDE SEQUENCE [LARGE SCALE GENOMIC DNA]</scope>
    <source>
        <strain evidence="3 4">CBS 617.96</strain>
    </source>
</reference>
<accession>W9YRP3</accession>
<dbReference type="SUPFAM" id="SSF51905">
    <property type="entry name" value="FAD/NAD(P)-binding domain"/>
    <property type="match status" value="1"/>
</dbReference>
<dbReference type="InterPro" id="IPR050982">
    <property type="entry name" value="Auxin_biosynth/cation_transpt"/>
</dbReference>
<evidence type="ECO:0000313" key="4">
    <source>
        <dbReference type="Proteomes" id="UP000019484"/>
    </source>
</evidence>
<dbReference type="AlphaFoldDB" id="W9YRP3"/>
<evidence type="ECO:0000259" key="2">
    <source>
        <dbReference type="Pfam" id="PF07992"/>
    </source>
</evidence>
<dbReference type="GO" id="GO:0004497">
    <property type="term" value="F:monooxygenase activity"/>
    <property type="evidence" value="ECO:0007669"/>
    <property type="project" value="TreeGrafter"/>
</dbReference>
<proteinExistence type="predicted"/>
<protein>
    <recommendedName>
        <fullName evidence="2">FAD/NAD(P)-binding domain-containing protein</fullName>
    </recommendedName>
</protein>
<keyword evidence="1" id="KW-0560">Oxidoreductase</keyword>
<feature type="domain" description="FAD/NAD(P)-binding" evidence="2">
    <location>
        <begin position="214"/>
        <end position="420"/>
    </location>
</feature>
<dbReference type="GeneID" id="19155595"/>
<dbReference type="SUPFAM" id="SSF54427">
    <property type="entry name" value="NTF2-like"/>
    <property type="match status" value="1"/>
</dbReference>